<dbReference type="GO" id="GO:0005829">
    <property type="term" value="C:cytosol"/>
    <property type="evidence" value="ECO:0007669"/>
    <property type="project" value="TreeGrafter"/>
</dbReference>
<dbReference type="PANTHER" id="PTHR23026:SF125">
    <property type="entry name" value="OXYGEN-INSENSITIVE NAD(P)H NITROREDUCTASE"/>
    <property type="match status" value="1"/>
</dbReference>
<dbReference type="GO" id="GO:0046256">
    <property type="term" value="P:2,4,6-trinitrotoluene catabolic process"/>
    <property type="evidence" value="ECO:0007669"/>
    <property type="project" value="TreeGrafter"/>
</dbReference>
<organism evidence="3 4">
    <name type="scientific">Alkalibacter rhizosphaerae</name>
    <dbReference type="NCBI Taxonomy" id="2815577"/>
    <lineage>
        <taxon>Bacteria</taxon>
        <taxon>Bacillati</taxon>
        <taxon>Bacillota</taxon>
        <taxon>Clostridia</taxon>
        <taxon>Eubacteriales</taxon>
        <taxon>Eubacteriaceae</taxon>
        <taxon>Alkalibacter</taxon>
    </lineage>
</organism>
<feature type="domain" description="Nitroreductase" evidence="2">
    <location>
        <begin position="8"/>
        <end position="153"/>
    </location>
</feature>
<accession>A0A974XE37</accession>
<dbReference type="InterPro" id="IPR050627">
    <property type="entry name" value="Nitroreductase/BluB"/>
</dbReference>
<evidence type="ECO:0000259" key="2">
    <source>
        <dbReference type="Pfam" id="PF00881"/>
    </source>
</evidence>
<proteinExistence type="predicted"/>
<protein>
    <submittedName>
        <fullName evidence="3">Nitroreductase</fullName>
    </submittedName>
</protein>
<evidence type="ECO:0000313" key="3">
    <source>
        <dbReference type="EMBL" id="QSX08051.1"/>
    </source>
</evidence>
<evidence type="ECO:0000256" key="1">
    <source>
        <dbReference type="ARBA" id="ARBA00023027"/>
    </source>
</evidence>
<dbReference type="GO" id="GO:0046857">
    <property type="term" value="F:oxidoreductase activity, acting on other nitrogenous compounds as donors, with NAD or NADP as acceptor"/>
    <property type="evidence" value="ECO:0007669"/>
    <property type="project" value="TreeGrafter"/>
</dbReference>
<dbReference type="InterPro" id="IPR029479">
    <property type="entry name" value="Nitroreductase"/>
</dbReference>
<dbReference type="Pfam" id="PF00881">
    <property type="entry name" value="Nitroreductase"/>
    <property type="match status" value="1"/>
</dbReference>
<dbReference type="EMBL" id="CP071444">
    <property type="protein sequence ID" value="QSX08051.1"/>
    <property type="molecule type" value="Genomic_DNA"/>
</dbReference>
<name>A0A974XE37_9FIRM</name>
<sequence length="172" mass="19348">MNEVLQNIKTRRSVRKFKDEQIAREQLDEILTAGLYAPSARNTQNWQLTVIQGREKLEELQAAVGEALEQPTYSGFYNAPTMVLVSTPEDYAFGAFDSSVVLENMFLAANSFGIRSVWVNQLMNTCDDIKVREVLTRFKVPEDHKVWGSAALGFAAVEVPDDRENKGVVEFA</sequence>
<keyword evidence="4" id="KW-1185">Reference proteome</keyword>
<dbReference type="SUPFAM" id="SSF55469">
    <property type="entry name" value="FMN-dependent nitroreductase-like"/>
    <property type="match status" value="1"/>
</dbReference>
<dbReference type="Proteomes" id="UP000663499">
    <property type="component" value="Chromosome"/>
</dbReference>
<dbReference type="AlphaFoldDB" id="A0A974XE37"/>
<reference evidence="3" key="1">
    <citation type="submission" date="2021-03" db="EMBL/GenBank/DDBJ databases">
        <title>Alkalibacter marinus sp. nov., isolated from tidal flat sediment.</title>
        <authorList>
            <person name="Namirimu T."/>
            <person name="Yang J.-A."/>
            <person name="Yang S.-H."/>
            <person name="Kim Y.-J."/>
            <person name="Kwon K.K."/>
        </authorList>
    </citation>
    <scope>NUCLEOTIDE SEQUENCE</scope>
    <source>
        <strain evidence="3">ES005</strain>
    </source>
</reference>
<gene>
    <name evidence="3" type="ORF">J0B03_09605</name>
</gene>
<dbReference type="KEGG" id="alka:J0B03_09605"/>
<keyword evidence="1" id="KW-0520">NAD</keyword>
<evidence type="ECO:0000313" key="4">
    <source>
        <dbReference type="Proteomes" id="UP000663499"/>
    </source>
</evidence>
<dbReference type="CDD" id="cd02136">
    <property type="entry name" value="PnbA_NfnB-like"/>
    <property type="match status" value="1"/>
</dbReference>
<dbReference type="Gene3D" id="3.40.109.10">
    <property type="entry name" value="NADH Oxidase"/>
    <property type="match status" value="1"/>
</dbReference>
<dbReference type="RefSeq" id="WP_207299393.1">
    <property type="nucleotide sequence ID" value="NZ_CP071444.1"/>
</dbReference>
<dbReference type="PANTHER" id="PTHR23026">
    <property type="entry name" value="NADPH NITROREDUCTASE"/>
    <property type="match status" value="1"/>
</dbReference>
<dbReference type="InterPro" id="IPR000415">
    <property type="entry name" value="Nitroreductase-like"/>
</dbReference>